<sequence>MLRRMTSRILHGVLPSFLPSFQQSALQQHIRADETSNDISSVSPLQFLGVWTPWILETSLTSSYSLLCGSSCFVLLGWLCSFDWTVFYLYVERAGRNRAYIYTGSQVKGRGSGSCGEFSAE</sequence>
<keyword evidence="2" id="KW-1185">Reference proteome</keyword>
<name>A0A1D1VU91_RAMVA</name>
<dbReference type="EMBL" id="BDGG01000008">
    <property type="protein sequence ID" value="GAV02524.1"/>
    <property type="molecule type" value="Genomic_DNA"/>
</dbReference>
<reference evidence="1 2" key="1">
    <citation type="journal article" date="2016" name="Nat. Commun.">
        <title>Extremotolerant tardigrade genome and improved radiotolerance of human cultured cells by tardigrade-unique protein.</title>
        <authorList>
            <person name="Hashimoto T."/>
            <person name="Horikawa D.D."/>
            <person name="Saito Y."/>
            <person name="Kuwahara H."/>
            <person name="Kozuka-Hata H."/>
            <person name="Shin-I T."/>
            <person name="Minakuchi Y."/>
            <person name="Ohishi K."/>
            <person name="Motoyama A."/>
            <person name="Aizu T."/>
            <person name="Enomoto A."/>
            <person name="Kondo K."/>
            <person name="Tanaka S."/>
            <person name="Hara Y."/>
            <person name="Koshikawa S."/>
            <person name="Sagara H."/>
            <person name="Miura T."/>
            <person name="Yokobori S."/>
            <person name="Miyagawa K."/>
            <person name="Suzuki Y."/>
            <person name="Kubo T."/>
            <person name="Oyama M."/>
            <person name="Kohara Y."/>
            <person name="Fujiyama A."/>
            <person name="Arakawa K."/>
            <person name="Katayama T."/>
            <person name="Toyoda A."/>
            <person name="Kunieda T."/>
        </authorList>
    </citation>
    <scope>NUCLEOTIDE SEQUENCE [LARGE SCALE GENOMIC DNA]</scope>
    <source>
        <strain evidence="1 2">YOKOZUNA-1</strain>
    </source>
</reference>
<evidence type="ECO:0000313" key="1">
    <source>
        <dbReference type="EMBL" id="GAV02524.1"/>
    </source>
</evidence>
<accession>A0A1D1VU91</accession>
<organism evidence="1 2">
    <name type="scientific">Ramazzottius varieornatus</name>
    <name type="common">Water bear</name>
    <name type="synonym">Tardigrade</name>
    <dbReference type="NCBI Taxonomy" id="947166"/>
    <lineage>
        <taxon>Eukaryota</taxon>
        <taxon>Metazoa</taxon>
        <taxon>Ecdysozoa</taxon>
        <taxon>Tardigrada</taxon>
        <taxon>Eutardigrada</taxon>
        <taxon>Parachela</taxon>
        <taxon>Hypsibioidea</taxon>
        <taxon>Ramazzottiidae</taxon>
        <taxon>Ramazzottius</taxon>
    </lineage>
</organism>
<evidence type="ECO:0000313" key="2">
    <source>
        <dbReference type="Proteomes" id="UP000186922"/>
    </source>
</evidence>
<proteinExistence type="predicted"/>
<comment type="caution">
    <text evidence="1">The sequence shown here is derived from an EMBL/GenBank/DDBJ whole genome shotgun (WGS) entry which is preliminary data.</text>
</comment>
<gene>
    <name evidence="1" type="primary">RvY_13079-1</name>
    <name evidence="1" type="synonym">RvY_13079.1</name>
    <name evidence="1" type="ORF">RvY_13079</name>
</gene>
<dbReference type="AlphaFoldDB" id="A0A1D1VU91"/>
<dbReference type="Proteomes" id="UP000186922">
    <property type="component" value="Unassembled WGS sequence"/>
</dbReference>
<protein>
    <submittedName>
        <fullName evidence="1">Uncharacterized protein</fullName>
    </submittedName>
</protein>